<dbReference type="RefSeq" id="WP_004907248.1">
    <property type="nucleotide sequence ID" value="NZ_BJJW01000006.1"/>
</dbReference>
<dbReference type="AlphaFoldDB" id="A0A5A5U1U7"/>
<dbReference type="CDD" id="cd06165">
    <property type="entry name" value="Sortase_A"/>
    <property type="match status" value="1"/>
</dbReference>
<dbReference type="Pfam" id="PF04203">
    <property type="entry name" value="Sortase"/>
    <property type="match status" value="1"/>
</dbReference>
<organism evidence="1 2">
    <name type="scientific">Leuconostoc citreum</name>
    <dbReference type="NCBI Taxonomy" id="33964"/>
    <lineage>
        <taxon>Bacteria</taxon>
        <taxon>Bacillati</taxon>
        <taxon>Bacillota</taxon>
        <taxon>Bacilli</taxon>
        <taxon>Lactobacillales</taxon>
        <taxon>Lactobacillaceae</taxon>
        <taxon>Leuconostoc</taxon>
    </lineage>
</organism>
<protein>
    <submittedName>
        <fullName evidence="1">Uncharacterized protein</fullName>
    </submittedName>
</protein>
<dbReference type="SUPFAM" id="SSF63817">
    <property type="entry name" value="Sortase"/>
    <property type="match status" value="1"/>
</dbReference>
<dbReference type="InterPro" id="IPR005754">
    <property type="entry name" value="Sortase"/>
</dbReference>
<accession>A0A5A5U1U7</accession>
<comment type="caution">
    <text evidence="1">The sequence shown here is derived from an EMBL/GenBank/DDBJ whole genome shotgun (WGS) entry which is preliminary data.</text>
</comment>
<dbReference type="InterPro" id="IPR023365">
    <property type="entry name" value="Sortase_dom-sf"/>
</dbReference>
<dbReference type="Gene3D" id="2.40.260.10">
    <property type="entry name" value="Sortase"/>
    <property type="match status" value="1"/>
</dbReference>
<dbReference type="InterPro" id="IPR042007">
    <property type="entry name" value="Sortase_A"/>
</dbReference>
<proteinExistence type="predicted"/>
<evidence type="ECO:0000313" key="2">
    <source>
        <dbReference type="Proteomes" id="UP000323274"/>
    </source>
</evidence>
<gene>
    <name evidence="1" type="ORF">LCIT_10550</name>
</gene>
<sequence>MSQHQLIVKKYQLASMNLKSLSFTSEFNIGVFFQNHMQPLIIIGCWFLLVLLMLWAKHYQKKYRWLYKTSLTIVVLLSLFSLGIWVYQENLFNISDKTRHISMVREQVRFNKKIRADNTSVGTIQKMVMREAQTEQRLKKQGFVSIPSQGILLPIYNDAYSTVGLNAGANYANRSQNDPEGDKIPIMGQGNYGLAAHNFNDGRTGFSSLQESTNHNAPYYVKGQLNKSSWLNGKYILLANNKGIYRYSIVGQTTVSEDDTAILNDSQTPKLTIVSCLFPSVQYRIVTHAKLVQVDTWNHASRHDVNQFNLKIRVTNAHASWYNPGIEEGANGDAGGTKP</sequence>
<dbReference type="Proteomes" id="UP000323274">
    <property type="component" value="Unassembled WGS sequence"/>
</dbReference>
<name>A0A5A5U1U7_LEUCI</name>
<dbReference type="EMBL" id="BJJW01000006">
    <property type="protein sequence ID" value="GDZ83813.1"/>
    <property type="molecule type" value="Genomic_DNA"/>
</dbReference>
<evidence type="ECO:0000313" key="1">
    <source>
        <dbReference type="EMBL" id="GDZ83813.1"/>
    </source>
</evidence>
<reference evidence="1 2" key="1">
    <citation type="submission" date="2019-04" db="EMBL/GenBank/DDBJ databases">
        <title>A pseudo-fructophilic Leuconostoc citreum strain F192-5 isolated from peel of satsuma mandarin: the first report for isolation and characterization of strain-dependent fructophilic-like characteristics.</title>
        <authorList>
            <person name="Maeno S."/>
            <person name="Tanizawa Y."/>
            <person name="Kajikawa A."/>
            <person name="Kanesaki Y."/>
            <person name="Kubota E."/>
            <person name="Arita M."/>
            <person name="Leon D."/>
            <person name="Endo A."/>
        </authorList>
    </citation>
    <scope>NUCLEOTIDE SEQUENCE [LARGE SCALE GENOMIC DNA]</scope>
    <source>
        <strain evidence="1 2">F192-5</strain>
    </source>
</reference>